<dbReference type="InterPro" id="IPR000859">
    <property type="entry name" value="CUB_dom"/>
</dbReference>
<dbReference type="SMART" id="SM00423">
    <property type="entry name" value="PSI"/>
    <property type="match status" value="4"/>
</dbReference>
<name>A0A1S4LVV4_IXOSC</name>
<dbReference type="SUPFAM" id="SSF57196">
    <property type="entry name" value="EGF/Laminin"/>
    <property type="match status" value="1"/>
</dbReference>
<dbReference type="SUPFAM" id="SSF117281">
    <property type="entry name" value="Kelch motif"/>
    <property type="match status" value="1"/>
</dbReference>
<keyword evidence="4" id="KW-0732">Signal</keyword>
<keyword evidence="3" id="KW-0812">Transmembrane</keyword>
<dbReference type="CDD" id="cd00055">
    <property type="entry name" value="EGF_Lam"/>
    <property type="match status" value="2"/>
</dbReference>
<sequence>CWSMVFCALLVCLLQLTAAERTLCGDVECWYGDCSGDGRCLCYPGWQGPGCERCAGRVSLADPSGVISTGVGNYSKDMKCTWLVESGLPNATIRLEFSHFETECGWDHLYVYDGDSMFAPMIVFTTGLLLSKASSSRLPEIVTHSGSAFVHFYSDAVYNMSGFNLTYRVDGCPRGCSGRGTCVGGVCHCPSGWTGEDCGRAPCRDCVCDGGNSFLRFGTTLCWLGLMSKWKDCGHLAGDCSVVEGGALYELVPTRGWVQGRALHGALVVGDSMWVVGGEGLTRLDQQIARYDFGRHEWETVQPSTPSAPLHRYGHSLVLYRSSLYLFGGTLRDGRTANDLWRWDPSGRSWSQLSPTQPECQNELCPPLTATGHSAVVVDATMLVFFGHNPDYGYLNVVQEYAFGSDKWEIVQTRGAIVKGGYGHSSVYDPVERQVLVFGGYHSQTTTGVVVDCLYAYRPSERLWTLLAPSSSHRYLHSAVLLHRTMLVFGGNTHNDTAFSTGDKCFSADLLAYDLECDSWQTLPGPSSMQLERFGHSAVVYNQSLYIFGGFNGQMLASLVKYTPGACRGLSTAEECSASQAEVQCAWIAGSCQPRSDRGPDRKGCPRKSAANLTVLCEKQTSCPSCLQNNYSCVWCGTACAHKHCPKGSKVGLPSCCLCRSSSPQWTGVCEELILPPPLRSLPLYRTCAASPLACVGQEGREPAQACQETGLRTGRWMASKRRCLRGRLVNGTQGLVDARENQTDVDQCQQSESSNCDKLHNCHACHTEFHCGWQNDHRCYTFVRESAPGMIPGFYLGVSEWLERKKSVGTGWVTWAGVGAGNKTEKAVLSDNYRVKCDNSCSSRPTCKACVLGSCMWCISQQRCLETNAYAATFPLAQCTEWTTTKCSALSCEDFQTCSRCQEHERCGWCDDGSQTGKGRCLDGAASGPLAGPCPAHNWHFTGCPGEPFPTSKLLSGQATNAMTQCQCNGHSTCNGSSECLQPCLHRTQGLHCEHCISGYHGNPANGGNCTPCFCNNHGSLCHRETGKCNCTTKGIIGPNCDRQNHYVGSPQEEGGTCFYNLSIDFQYTFNLSSEDYYRNINFMNVPIKVGNDVEFTISCSGRAYVNISIGSGGQPPSHADGDTEPMLLDSRRCDNIKLPFYDEKHNFGSQNTTFFVYVFNFTTPFVLQISFSQHRALDLLQFFITFSSCFLSLLIIAAILWKIKQKYDLYRRRQQLFVEMEQMASRPFAGVTLELDGELDGWSKQLQDGVKQGHPTPVALEPCASGKAAVLSLIVRLPTGGQEHTATGQSGLAIASALVSLGTLCKTIKEDGKSDCWKPSSHPGTCI</sequence>
<dbReference type="Gene3D" id="2.170.300.10">
    <property type="entry name" value="Tie2 ligand-binding domain superfamily"/>
    <property type="match status" value="1"/>
</dbReference>
<dbReference type="PROSITE" id="PS01186">
    <property type="entry name" value="EGF_2"/>
    <property type="match status" value="1"/>
</dbReference>
<evidence type="ECO:0000256" key="9">
    <source>
        <dbReference type="ARBA" id="ARBA00023292"/>
    </source>
</evidence>
<keyword evidence="12" id="KW-1185">Reference proteome</keyword>
<dbReference type="EnsemblMetazoa" id="ISCW019817-RA">
    <property type="protein sequence ID" value="ISCW019817-PA"/>
    <property type="gene ID" value="ISCW019817"/>
</dbReference>
<dbReference type="FunCoup" id="A0A1S4LVV4">
    <property type="interactions" value="900"/>
</dbReference>
<dbReference type="PROSITE" id="PS01180">
    <property type="entry name" value="CUB"/>
    <property type="match status" value="1"/>
</dbReference>
<keyword evidence="7 10" id="KW-1015">Disulfide bond</keyword>
<dbReference type="SUPFAM" id="SSF49854">
    <property type="entry name" value="Spermadhesin, CUB domain"/>
    <property type="match status" value="1"/>
</dbReference>
<evidence type="ECO:0000313" key="12">
    <source>
        <dbReference type="Proteomes" id="UP000001555"/>
    </source>
</evidence>
<accession>A0A1S4LVV4</accession>
<evidence type="ECO:0000256" key="2">
    <source>
        <dbReference type="ARBA" id="ARBA00022441"/>
    </source>
</evidence>
<dbReference type="EMBL" id="ABJB011131763">
    <property type="status" value="NOT_ANNOTATED_CDS"/>
    <property type="molecule type" value="Genomic_DNA"/>
</dbReference>
<dbReference type="EMBL" id="ABJB010570008">
    <property type="status" value="NOT_ANNOTATED_CDS"/>
    <property type="molecule type" value="Genomic_DNA"/>
</dbReference>
<protein>
    <submittedName>
        <fullName evidence="11">Attractin, putative</fullName>
    </submittedName>
</protein>
<dbReference type="InterPro" id="IPR051568">
    <property type="entry name" value="LZTR1/Attractin"/>
</dbReference>
<dbReference type="PANTHER" id="PTHR46376:SF2">
    <property type="entry name" value="DISTRACTED, ISOFORM B"/>
    <property type="match status" value="1"/>
</dbReference>
<dbReference type="PROSITE" id="PS00022">
    <property type="entry name" value="EGF_1"/>
    <property type="match status" value="2"/>
</dbReference>
<dbReference type="InterPro" id="IPR016201">
    <property type="entry name" value="PSI"/>
</dbReference>
<dbReference type="InParanoid" id="A0A1S4LVV4"/>
<evidence type="ECO:0000256" key="7">
    <source>
        <dbReference type="ARBA" id="ARBA00023157"/>
    </source>
</evidence>
<evidence type="ECO:0000256" key="10">
    <source>
        <dbReference type="PROSITE-ProRule" id="PRU00460"/>
    </source>
</evidence>
<dbReference type="InterPro" id="IPR056732">
    <property type="entry name" value="GBD_ATRN"/>
</dbReference>
<dbReference type="EMBL" id="ABJB010247462">
    <property type="status" value="NOT_ANNOTATED_CDS"/>
    <property type="molecule type" value="Genomic_DNA"/>
</dbReference>
<dbReference type="Pfam" id="PF24972">
    <property type="entry name" value="GBD_ATRN"/>
    <property type="match status" value="1"/>
</dbReference>
<dbReference type="GO" id="GO:0005794">
    <property type="term" value="C:Golgi apparatus"/>
    <property type="evidence" value="ECO:0000318"/>
    <property type="project" value="GO_Central"/>
</dbReference>
<dbReference type="EMBL" id="ABJB011081091">
    <property type="status" value="NOT_ANNOTATED_CDS"/>
    <property type="molecule type" value="Genomic_DNA"/>
</dbReference>
<dbReference type="EMBL" id="ABJB010663094">
    <property type="status" value="NOT_ANNOTATED_CDS"/>
    <property type="molecule type" value="Genomic_DNA"/>
</dbReference>
<organism evidence="11 12">
    <name type="scientific">Ixodes scapularis</name>
    <name type="common">Black-legged tick</name>
    <name type="synonym">Deer tick</name>
    <dbReference type="NCBI Taxonomy" id="6945"/>
    <lineage>
        <taxon>Eukaryota</taxon>
        <taxon>Metazoa</taxon>
        <taxon>Ecdysozoa</taxon>
        <taxon>Arthropoda</taxon>
        <taxon>Chelicerata</taxon>
        <taxon>Arachnida</taxon>
        <taxon>Acari</taxon>
        <taxon>Parasitiformes</taxon>
        <taxon>Ixodida</taxon>
        <taxon>Ixodoidea</taxon>
        <taxon>Ixodidae</taxon>
        <taxon>Ixodinae</taxon>
        <taxon>Ixodes</taxon>
    </lineage>
</organism>
<dbReference type="Pfam" id="PF24981">
    <property type="entry name" value="Beta-prop_ATRN-LZTR1"/>
    <property type="match status" value="1"/>
</dbReference>
<keyword evidence="9 10" id="KW-0424">Laminin EGF-like domain</keyword>
<comment type="caution">
    <text evidence="10">Lacks conserved residue(s) required for the propagation of feature annotation.</text>
</comment>
<dbReference type="Gene3D" id="2.60.120.290">
    <property type="entry name" value="Spermadhesin, CUB domain"/>
    <property type="match status" value="1"/>
</dbReference>
<dbReference type="SMART" id="SM00042">
    <property type="entry name" value="CUB"/>
    <property type="match status" value="1"/>
</dbReference>
<keyword evidence="2" id="KW-0880">Kelch repeat</keyword>
<dbReference type="InterPro" id="IPR056737">
    <property type="entry name" value="Beta-prop_ATRN-MKLN-like"/>
</dbReference>
<feature type="disulfide bond" evidence="10">
    <location>
        <begin position="997"/>
        <end position="1011"/>
    </location>
</feature>
<dbReference type="EMBL" id="ABJB010256683">
    <property type="status" value="NOT_ANNOTATED_CDS"/>
    <property type="molecule type" value="Genomic_DNA"/>
</dbReference>
<dbReference type="EMBL" id="ABJB010030880">
    <property type="status" value="NOT_ANNOTATED_CDS"/>
    <property type="molecule type" value="Genomic_DNA"/>
</dbReference>
<dbReference type="InterPro" id="IPR002049">
    <property type="entry name" value="LE_dom"/>
</dbReference>
<proteinExistence type="predicted"/>
<comment type="subcellular location">
    <subcellularLocation>
        <location evidence="1">Membrane</location>
        <topology evidence="1">Single-pass membrane protein</topology>
    </subcellularLocation>
</comment>
<evidence type="ECO:0000256" key="4">
    <source>
        <dbReference type="ARBA" id="ARBA00022729"/>
    </source>
</evidence>
<keyword evidence="6" id="KW-1133">Transmembrane helix</keyword>
<dbReference type="Gene3D" id="2.10.25.10">
    <property type="entry name" value="Laminin"/>
    <property type="match status" value="1"/>
</dbReference>
<keyword evidence="8" id="KW-0325">Glycoprotein</keyword>
<dbReference type="PANTHER" id="PTHR46376">
    <property type="entry name" value="LEUCINE-ZIPPER-LIKE TRANSCRIPTIONAL REGULATOR 1"/>
    <property type="match status" value="1"/>
</dbReference>
<dbReference type="EMBL" id="ABJB010303323">
    <property type="status" value="NOT_ANNOTATED_CDS"/>
    <property type="molecule type" value="Genomic_DNA"/>
</dbReference>
<dbReference type="OrthoDB" id="9998912at2759"/>
<dbReference type="InterPro" id="IPR015915">
    <property type="entry name" value="Kelch-typ_b-propeller"/>
</dbReference>
<dbReference type="InterPro" id="IPR056863">
    <property type="entry name" value="LMN_ATRN_NET-like_EGF"/>
</dbReference>
<evidence type="ECO:0000256" key="6">
    <source>
        <dbReference type="ARBA" id="ARBA00022989"/>
    </source>
</evidence>
<dbReference type="Proteomes" id="UP000001555">
    <property type="component" value="Unassembled WGS sequence"/>
</dbReference>
<dbReference type="CDD" id="cd00041">
    <property type="entry name" value="CUB"/>
    <property type="match status" value="1"/>
</dbReference>
<dbReference type="VEuPathDB" id="VectorBase:ISCP_013032"/>
<dbReference type="Pfam" id="PF00431">
    <property type="entry name" value="CUB"/>
    <property type="match status" value="1"/>
</dbReference>
<reference evidence="12" key="1">
    <citation type="submission" date="2008-03" db="EMBL/GenBank/DDBJ databases">
        <title>Annotation of Ixodes scapularis.</title>
        <authorList>
            <consortium name="Ixodes scapularis Genome Project Consortium"/>
            <person name="Caler E."/>
            <person name="Hannick L.I."/>
            <person name="Bidwell S."/>
            <person name="Joardar V."/>
            <person name="Thiagarajan M."/>
            <person name="Amedeo P."/>
            <person name="Galinsky K.J."/>
            <person name="Schobel S."/>
            <person name="Inman J."/>
            <person name="Hostetler J."/>
            <person name="Miller J."/>
            <person name="Hammond M."/>
            <person name="Megy K."/>
            <person name="Lawson D."/>
            <person name="Kodira C."/>
            <person name="Sutton G."/>
            <person name="Meyer J."/>
            <person name="Hill C.A."/>
            <person name="Birren B."/>
            <person name="Nene V."/>
            <person name="Collins F."/>
            <person name="Alarcon-Chaidez F."/>
            <person name="Wikel S."/>
            <person name="Strausberg R."/>
        </authorList>
    </citation>
    <scope>NUCLEOTIDE SEQUENCE [LARGE SCALE GENOMIC DNA]</scope>
    <source>
        <strain evidence="12">Wikel</strain>
    </source>
</reference>
<dbReference type="EMBL" id="ABJB010015363">
    <property type="status" value="NOT_ANNOTATED_CDS"/>
    <property type="molecule type" value="Genomic_DNA"/>
</dbReference>
<dbReference type="InterPro" id="IPR000742">
    <property type="entry name" value="EGF"/>
</dbReference>
<evidence type="ECO:0000256" key="3">
    <source>
        <dbReference type="ARBA" id="ARBA00022692"/>
    </source>
</evidence>
<dbReference type="Pfam" id="PF24973">
    <property type="entry name" value="EGF_LMN_ATRN"/>
    <property type="match status" value="1"/>
</dbReference>
<dbReference type="VEuPathDB" id="VectorBase:ISCW019817"/>
<dbReference type="Gene3D" id="2.120.10.80">
    <property type="entry name" value="Kelch-type beta propeller"/>
    <property type="match status" value="2"/>
</dbReference>
<reference evidence="11" key="2">
    <citation type="submission" date="2020-05" db="UniProtKB">
        <authorList>
            <consortium name="EnsemblMetazoa"/>
        </authorList>
    </citation>
    <scope>IDENTIFICATION</scope>
    <source>
        <strain evidence="11">wikel</strain>
    </source>
</reference>
<dbReference type="EMBL" id="ABJB010491028">
    <property type="status" value="NOT_ANNOTATED_CDS"/>
    <property type="molecule type" value="Genomic_DNA"/>
</dbReference>
<keyword evidence="5" id="KW-0677">Repeat</keyword>
<dbReference type="SMART" id="SM00180">
    <property type="entry name" value="EGF_Lam"/>
    <property type="match status" value="2"/>
</dbReference>
<evidence type="ECO:0000256" key="5">
    <source>
        <dbReference type="ARBA" id="ARBA00022737"/>
    </source>
</evidence>
<dbReference type="PROSITE" id="PS50027">
    <property type="entry name" value="EGF_LAM_2"/>
    <property type="match status" value="1"/>
</dbReference>
<keyword evidence="6" id="KW-0472">Membrane</keyword>
<dbReference type="SMART" id="SM00181">
    <property type="entry name" value="EGF"/>
    <property type="match status" value="4"/>
</dbReference>
<dbReference type="InterPro" id="IPR035914">
    <property type="entry name" value="Sperma_CUB_dom_sf"/>
</dbReference>
<evidence type="ECO:0000256" key="8">
    <source>
        <dbReference type="ARBA" id="ARBA00023180"/>
    </source>
</evidence>
<feature type="disulfide bond" evidence="10">
    <location>
        <begin position="985"/>
        <end position="994"/>
    </location>
</feature>
<dbReference type="Pfam" id="PF23106">
    <property type="entry name" value="EGF_Teneurin"/>
    <property type="match status" value="1"/>
</dbReference>
<evidence type="ECO:0000256" key="1">
    <source>
        <dbReference type="ARBA" id="ARBA00004167"/>
    </source>
</evidence>
<dbReference type="GO" id="GO:0016020">
    <property type="term" value="C:membrane"/>
    <property type="evidence" value="ECO:0007669"/>
    <property type="project" value="UniProtKB-SubCell"/>
</dbReference>
<evidence type="ECO:0000313" key="11">
    <source>
        <dbReference type="EnsemblMetazoa" id="ISCW019817-PA"/>
    </source>
</evidence>